<keyword evidence="1" id="KW-0812">Transmembrane</keyword>
<feature type="transmembrane region" description="Helical" evidence="1">
    <location>
        <begin position="91"/>
        <end position="113"/>
    </location>
</feature>
<keyword evidence="1" id="KW-1133">Transmembrane helix</keyword>
<evidence type="ECO:0000259" key="2">
    <source>
        <dbReference type="Pfam" id="PF07727"/>
    </source>
</evidence>
<reference evidence="3" key="2">
    <citation type="submission" date="2023-06" db="EMBL/GenBank/DDBJ databases">
        <authorList>
            <person name="Swenson N.G."/>
            <person name="Wegrzyn J.L."/>
            <person name="Mcevoy S.L."/>
        </authorList>
    </citation>
    <scope>NUCLEOTIDE SEQUENCE</scope>
    <source>
        <strain evidence="3">NS2018</strain>
        <tissue evidence="3">Leaf</tissue>
    </source>
</reference>
<dbReference type="InterPro" id="IPR013103">
    <property type="entry name" value="RVT_2"/>
</dbReference>
<dbReference type="PANTHER" id="PTHR11439:SF461">
    <property type="entry name" value="OS10G0432200 PROTEIN"/>
    <property type="match status" value="1"/>
</dbReference>
<sequence length="143" mass="16046">MIIIGDDVDGIAALKSELASQFEMKDLSSLRYFLGIEFAFSLKGYLLSQFKYTAAILEHTRLTNSRTVDIHLELNVRYSSYDGTHFSDPTLYSTIVGGLVYLTITCPDIAYVVHIVSQFVASPTTIHWVAVVCILWYLRGTVI</sequence>
<comment type="caution">
    <text evidence="3">The sequence shown here is derived from an EMBL/GenBank/DDBJ whole genome shotgun (WGS) entry which is preliminary data.</text>
</comment>
<keyword evidence="4" id="KW-1185">Reference proteome</keyword>
<dbReference type="Proteomes" id="UP001168877">
    <property type="component" value="Unassembled WGS sequence"/>
</dbReference>
<evidence type="ECO:0000313" key="3">
    <source>
        <dbReference type="EMBL" id="KAK0589586.1"/>
    </source>
</evidence>
<organism evidence="3 4">
    <name type="scientific">Acer saccharum</name>
    <name type="common">Sugar maple</name>
    <dbReference type="NCBI Taxonomy" id="4024"/>
    <lineage>
        <taxon>Eukaryota</taxon>
        <taxon>Viridiplantae</taxon>
        <taxon>Streptophyta</taxon>
        <taxon>Embryophyta</taxon>
        <taxon>Tracheophyta</taxon>
        <taxon>Spermatophyta</taxon>
        <taxon>Magnoliopsida</taxon>
        <taxon>eudicotyledons</taxon>
        <taxon>Gunneridae</taxon>
        <taxon>Pentapetalae</taxon>
        <taxon>rosids</taxon>
        <taxon>malvids</taxon>
        <taxon>Sapindales</taxon>
        <taxon>Sapindaceae</taxon>
        <taxon>Hippocastanoideae</taxon>
        <taxon>Acereae</taxon>
        <taxon>Acer</taxon>
    </lineage>
</organism>
<name>A0AA39VT51_ACESA</name>
<dbReference type="AlphaFoldDB" id="A0AA39VT51"/>
<evidence type="ECO:0000256" key="1">
    <source>
        <dbReference type="SAM" id="Phobius"/>
    </source>
</evidence>
<feature type="transmembrane region" description="Helical" evidence="1">
    <location>
        <begin position="119"/>
        <end position="138"/>
    </location>
</feature>
<evidence type="ECO:0000313" key="4">
    <source>
        <dbReference type="Proteomes" id="UP001168877"/>
    </source>
</evidence>
<feature type="domain" description="Reverse transcriptase Ty1/copia-type" evidence="2">
    <location>
        <begin position="1"/>
        <end position="70"/>
    </location>
</feature>
<keyword evidence="1" id="KW-0472">Membrane</keyword>
<proteinExistence type="predicted"/>
<reference evidence="3" key="1">
    <citation type="journal article" date="2022" name="Plant J.">
        <title>Strategies of tolerance reflected in two North American maple genomes.</title>
        <authorList>
            <person name="McEvoy S.L."/>
            <person name="Sezen U.U."/>
            <person name="Trouern-Trend A."/>
            <person name="McMahon S.M."/>
            <person name="Schaberg P.G."/>
            <person name="Yang J."/>
            <person name="Wegrzyn J.L."/>
            <person name="Swenson N.G."/>
        </authorList>
    </citation>
    <scope>NUCLEOTIDE SEQUENCE</scope>
    <source>
        <strain evidence="3">NS2018</strain>
    </source>
</reference>
<dbReference type="EMBL" id="JAUESC010000381">
    <property type="protein sequence ID" value="KAK0589586.1"/>
    <property type="molecule type" value="Genomic_DNA"/>
</dbReference>
<gene>
    <name evidence="3" type="ORF">LWI29_016055</name>
</gene>
<dbReference type="PANTHER" id="PTHR11439">
    <property type="entry name" value="GAG-POL-RELATED RETROTRANSPOSON"/>
    <property type="match status" value="1"/>
</dbReference>
<protein>
    <recommendedName>
        <fullName evidence="2">Reverse transcriptase Ty1/copia-type domain-containing protein</fullName>
    </recommendedName>
</protein>
<dbReference type="Pfam" id="PF07727">
    <property type="entry name" value="RVT_2"/>
    <property type="match status" value="1"/>
</dbReference>
<accession>A0AA39VT51</accession>